<dbReference type="Proteomes" id="UP000562929">
    <property type="component" value="Unassembled WGS sequence"/>
</dbReference>
<organism evidence="2 3">
    <name type="scientific">Ophiocordyceps camponoti-floridani</name>
    <dbReference type="NCBI Taxonomy" id="2030778"/>
    <lineage>
        <taxon>Eukaryota</taxon>
        <taxon>Fungi</taxon>
        <taxon>Dikarya</taxon>
        <taxon>Ascomycota</taxon>
        <taxon>Pezizomycotina</taxon>
        <taxon>Sordariomycetes</taxon>
        <taxon>Hypocreomycetidae</taxon>
        <taxon>Hypocreales</taxon>
        <taxon>Ophiocordycipitaceae</taxon>
        <taxon>Ophiocordyceps</taxon>
    </lineage>
</organism>
<proteinExistence type="predicted"/>
<feature type="signal peptide" evidence="1">
    <location>
        <begin position="1"/>
        <end position="19"/>
    </location>
</feature>
<evidence type="ECO:0000256" key="1">
    <source>
        <dbReference type="SAM" id="SignalP"/>
    </source>
</evidence>
<gene>
    <name evidence="2" type="ORF">GQ602_002167</name>
</gene>
<keyword evidence="3" id="KW-1185">Reference proteome</keyword>
<keyword evidence="1" id="KW-0732">Signal</keyword>
<evidence type="ECO:0000313" key="2">
    <source>
        <dbReference type="EMBL" id="KAF4591868.1"/>
    </source>
</evidence>
<dbReference type="AlphaFoldDB" id="A0A8H4VFA3"/>
<accession>A0A8H4VFA3</accession>
<comment type="caution">
    <text evidence="2">The sequence shown here is derived from an EMBL/GenBank/DDBJ whole genome shotgun (WGS) entry which is preliminary data.</text>
</comment>
<name>A0A8H4VFA3_9HYPO</name>
<dbReference type="EMBL" id="JAACLJ010000002">
    <property type="protein sequence ID" value="KAF4591868.1"/>
    <property type="molecule type" value="Genomic_DNA"/>
</dbReference>
<protein>
    <submittedName>
        <fullName evidence="2">Uncharacterized protein</fullName>
    </submittedName>
</protein>
<evidence type="ECO:0000313" key="3">
    <source>
        <dbReference type="Proteomes" id="UP000562929"/>
    </source>
</evidence>
<feature type="chain" id="PRO_5034127633" evidence="1">
    <location>
        <begin position="20"/>
        <end position="349"/>
    </location>
</feature>
<dbReference type="OrthoDB" id="4911976at2759"/>
<sequence>MLLQLLYMALSATAACWKAHDPVAIARNKTTALANTIKVDWANPPSYSHTRRESSCHHYTVAFQCHRTAFISSERLLPLDGKRLKKALKIDYDILPQRSFLNINTDSVLVTLGEAEWENQSKDDLWLASALVTNMGTIRISMAKSLDDRLMTSRIKSHGLQGECPGGHECHFESWIFYTVFEGPCLRQAIINSCDGSDDERYLINACEWVNLPPDSYRDAVEREYDYISSHSRHDYSSVYSTGEKRPWPGNLRCSQYYKWAWKTCRDPKGPRFDDMARCTFRTPILRDGEPLSTTVFIKQDRRGKRRRSVDETRESKSELTDFKVDIVWGFDGVDADGRVVFREPDRKV</sequence>
<reference evidence="2 3" key="1">
    <citation type="journal article" date="2020" name="G3 (Bethesda)">
        <title>Genetic Underpinnings of Host Manipulation by Ophiocordyceps as Revealed by Comparative Transcriptomics.</title>
        <authorList>
            <person name="Will I."/>
            <person name="Das B."/>
            <person name="Trinh T."/>
            <person name="Brachmann A."/>
            <person name="Ohm R.A."/>
            <person name="de Bekker C."/>
        </authorList>
    </citation>
    <scope>NUCLEOTIDE SEQUENCE [LARGE SCALE GENOMIC DNA]</scope>
    <source>
        <strain evidence="2 3">EC05</strain>
    </source>
</reference>